<dbReference type="Gene3D" id="2.20.25.80">
    <property type="entry name" value="WRKY domain"/>
    <property type="match status" value="1"/>
</dbReference>
<dbReference type="SUPFAM" id="SSF118290">
    <property type="entry name" value="WRKY DNA-binding domain"/>
    <property type="match status" value="1"/>
</dbReference>
<dbReference type="FunCoup" id="A0A7J7DCB2">
    <property type="interactions" value="99"/>
</dbReference>
<dbReference type="InParanoid" id="A0A7J7DCB2"/>
<dbReference type="FunFam" id="2.20.25.80:FF:000002">
    <property type="entry name" value="probable WRKY transcription factor 31"/>
    <property type="match status" value="1"/>
</dbReference>
<keyword evidence="2" id="KW-0805">Transcription regulation</keyword>
<accession>A0A7J7DCB2</accession>
<sequence>MGMDSIDLSLKIDTNQEEEEEEESKECEEENSQDLEKKEEAISAATATRGEEEEEEDVAPVLGSSFQETMKTKELSRLKMEMNRMEEENKVLRRVVEQTMKDYHDLKVKFSVIRESSSQNTDPRIFLSLNSSSEENQFREPKRMAKPQSVSNEEENGIGLSLGLQTDTTTQEEIKEEKERFVSVKNNKLDHDHSTGITSHVASSTPNRKARVSVRARCEAATMNDGCQWRKYGQKIAKGNPCPRAYYRCTAAPGCPVRKQVQRCLEDMSILITTYEGTHNHPLPVGATAMASTVLLSDGISDHTTTQSFIPPYHHPSHFINPNTTSSSQQYFRNLNNSNILGPLRYPTATTSSGHQHAGFNTRMPSYNHLLGGCSSSSTVGDPDNVSE</sequence>
<dbReference type="OrthoDB" id="779182at2759"/>
<evidence type="ECO:0000256" key="3">
    <source>
        <dbReference type="ARBA" id="ARBA00023125"/>
    </source>
</evidence>
<dbReference type="Pfam" id="PF03106">
    <property type="entry name" value="WRKY"/>
    <property type="match status" value="1"/>
</dbReference>
<evidence type="ECO:0000259" key="7">
    <source>
        <dbReference type="PROSITE" id="PS50811"/>
    </source>
</evidence>
<proteinExistence type="predicted"/>
<dbReference type="PROSITE" id="PS50811">
    <property type="entry name" value="WRKY"/>
    <property type="match status" value="1"/>
</dbReference>
<evidence type="ECO:0000256" key="6">
    <source>
        <dbReference type="SAM" id="MobiDB-lite"/>
    </source>
</evidence>
<gene>
    <name evidence="8" type="ORF">HS088_TW08G00487</name>
</gene>
<feature type="domain" description="WRKY" evidence="7">
    <location>
        <begin position="218"/>
        <end position="284"/>
    </location>
</feature>
<evidence type="ECO:0000256" key="1">
    <source>
        <dbReference type="ARBA" id="ARBA00004123"/>
    </source>
</evidence>
<feature type="region of interest" description="Disordered" evidence="6">
    <location>
        <begin position="133"/>
        <end position="155"/>
    </location>
</feature>
<protein>
    <submittedName>
        <fullName evidence="8">WRKY transcription factor 34</fullName>
    </submittedName>
</protein>
<comment type="subcellular location">
    <subcellularLocation>
        <location evidence="1">Nucleus</location>
    </subcellularLocation>
</comment>
<name>A0A7J7DCB2_TRIWF</name>
<evidence type="ECO:0000256" key="2">
    <source>
        <dbReference type="ARBA" id="ARBA00023015"/>
    </source>
</evidence>
<dbReference type="PANTHER" id="PTHR31429:SF54">
    <property type="entry name" value="WRKY TRANSCRIPTION FACTOR 9-RELATED"/>
    <property type="match status" value="1"/>
</dbReference>
<dbReference type="AlphaFoldDB" id="A0A7J7DCB2"/>
<evidence type="ECO:0000313" key="9">
    <source>
        <dbReference type="Proteomes" id="UP000593562"/>
    </source>
</evidence>
<evidence type="ECO:0000313" key="8">
    <source>
        <dbReference type="EMBL" id="KAF5743899.1"/>
    </source>
</evidence>
<keyword evidence="5" id="KW-0539">Nucleus</keyword>
<keyword evidence="4" id="KW-0804">Transcription</keyword>
<dbReference type="InterPro" id="IPR003657">
    <property type="entry name" value="WRKY_dom"/>
</dbReference>
<dbReference type="EMBL" id="JAAARO010000008">
    <property type="protein sequence ID" value="KAF5743899.1"/>
    <property type="molecule type" value="Genomic_DNA"/>
</dbReference>
<feature type="region of interest" description="Disordered" evidence="6">
    <location>
        <begin position="189"/>
        <end position="208"/>
    </location>
</feature>
<dbReference type="GO" id="GO:0005634">
    <property type="term" value="C:nucleus"/>
    <property type="evidence" value="ECO:0007669"/>
    <property type="project" value="UniProtKB-SubCell"/>
</dbReference>
<dbReference type="GO" id="GO:0003700">
    <property type="term" value="F:DNA-binding transcription factor activity"/>
    <property type="evidence" value="ECO:0007669"/>
    <property type="project" value="InterPro"/>
</dbReference>
<dbReference type="GO" id="GO:0043565">
    <property type="term" value="F:sequence-specific DNA binding"/>
    <property type="evidence" value="ECO:0007669"/>
    <property type="project" value="InterPro"/>
</dbReference>
<feature type="compositionally biased region" description="Acidic residues" evidence="6">
    <location>
        <begin position="15"/>
        <end position="33"/>
    </location>
</feature>
<organism evidence="8 9">
    <name type="scientific">Tripterygium wilfordii</name>
    <name type="common">Thunder God vine</name>
    <dbReference type="NCBI Taxonomy" id="458696"/>
    <lineage>
        <taxon>Eukaryota</taxon>
        <taxon>Viridiplantae</taxon>
        <taxon>Streptophyta</taxon>
        <taxon>Embryophyta</taxon>
        <taxon>Tracheophyta</taxon>
        <taxon>Spermatophyta</taxon>
        <taxon>Magnoliopsida</taxon>
        <taxon>eudicotyledons</taxon>
        <taxon>Gunneridae</taxon>
        <taxon>Pentapetalae</taxon>
        <taxon>rosids</taxon>
        <taxon>fabids</taxon>
        <taxon>Celastrales</taxon>
        <taxon>Celastraceae</taxon>
        <taxon>Tripterygium</taxon>
    </lineage>
</organism>
<keyword evidence="3" id="KW-0238">DNA-binding</keyword>
<keyword evidence="9" id="KW-1185">Reference proteome</keyword>
<reference evidence="8 9" key="1">
    <citation type="journal article" date="2020" name="Nat. Commun.">
        <title>Genome of Tripterygium wilfordii and identification of cytochrome P450 involved in triptolide biosynthesis.</title>
        <authorList>
            <person name="Tu L."/>
            <person name="Su P."/>
            <person name="Zhang Z."/>
            <person name="Gao L."/>
            <person name="Wang J."/>
            <person name="Hu T."/>
            <person name="Zhou J."/>
            <person name="Zhang Y."/>
            <person name="Zhao Y."/>
            <person name="Liu Y."/>
            <person name="Song Y."/>
            <person name="Tong Y."/>
            <person name="Lu Y."/>
            <person name="Yang J."/>
            <person name="Xu C."/>
            <person name="Jia M."/>
            <person name="Peters R.J."/>
            <person name="Huang L."/>
            <person name="Gao W."/>
        </authorList>
    </citation>
    <scope>NUCLEOTIDE SEQUENCE [LARGE SCALE GENOMIC DNA]</scope>
    <source>
        <strain evidence="9">cv. XIE 37</strain>
        <tissue evidence="8">Leaf</tissue>
    </source>
</reference>
<evidence type="ECO:0000256" key="5">
    <source>
        <dbReference type="ARBA" id="ARBA00023242"/>
    </source>
</evidence>
<dbReference type="SMART" id="SM00774">
    <property type="entry name" value="WRKY"/>
    <property type="match status" value="1"/>
</dbReference>
<comment type="caution">
    <text evidence="8">The sequence shown here is derived from an EMBL/GenBank/DDBJ whole genome shotgun (WGS) entry which is preliminary data.</text>
</comment>
<dbReference type="Proteomes" id="UP000593562">
    <property type="component" value="Unassembled WGS sequence"/>
</dbReference>
<feature type="region of interest" description="Disordered" evidence="6">
    <location>
        <begin position="1"/>
        <end position="66"/>
    </location>
</feature>
<dbReference type="InterPro" id="IPR044810">
    <property type="entry name" value="WRKY_plant"/>
</dbReference>
<dbReference type="InterPro" id="IPR036576">
    <property type="entry name" value="WRKY_dom_sf"/>
</dbReference>
<evidence type="ECO:0000256" key="4">
    <source>
        <dbReference type="ARBA" id="ARBA00023163"/>
    </source>
</evidence>
<dbReference type="PANTHER" id="PTHR31429">
    <property type="entry name" value="WRKY TRANSCRIPTION FACTOR 36-RELATED"/>
    <property type="match status" value="1"/>
</dbReference>
<feature type="compositionally biased region" description="Polar residues" evidence="6">
    <location>
        <begin position="195"/>
        <end position="207"/>
    </location>
</feature>